<evidence type="ECO:0000256" key="1">
    <source>
        <dbReference type="ARBA" id="ARBA00022723"/>
    </source>
</evidence>
<dbReference type="Gene3D" id="1.10.8.60">
    <property type="match status" value="1"/>
</dbReference>
<evidence type="ECO:0000256" key="2">
    <source>
        <dbReference type="ARBA" id="ARBA00022741"/>
    </source>
</evidence>
<dbReference type="NCBIfam" id="NF003745">
    <property type="entry name" value="PRK05342.1"/>
    <property type="match status" value="1"/>
</dbReference>
<comment type="similarity">
    <text evidence="6 7">Belongs to the ClpX chaperone family.</text>
</comment>
<dbReference type="SUPFAM" id="SSF57716">
    <property type="entry name" value="Glucocorticoid receptor-like (DNA-binding domain)"/>
    <property type="match status" value="1"/>
</dbReference>
<dbReference type="InterPro" id="IPR010603">
    <property type="entry name" value="Znf_CppX_C4"/>
</dbReference>
<dbReference type="OrthoDB" id="9804062at2"/>
<dbReference type="InterPro" id="IPR046425">
    <property type="entry name" value="ClpX_bact"/>
</dbReference>
<keyword evidence="9" id="KW-0378">Hydrolase</keyword>
<dbReference type="RefSeq" id="WP_161694001.1">
    <property type="nucleotide sequence ID" value="NZ_JAAAMU010000001.1"/>
</dbReference>
<evidence type="ECO:0000259" key="8">
    <source>
        <dbReference type="PROSITE" id="PS51902"/>
    </source>
</evidence>
<dbReference type="Gene3D" id="3.40.50.300">
    <property type="entry name" value="P-loop containing nucleotide triphosphate hydrolases"/>
    <property type="match status" value="1"/>
</dbReference>
<keyword evidence="4 6" id="KW-0067">ATP-binding</keyword>
<evidence type="ECO:0000256" key="5">
    <source>
        <dbReference type="ARBA" id="ARBA00023186"/>
    </source>
</evidence>
<dbReference type="GO" id="GO:0051603">
    <property type="term" value="P:proteolysis involved in protein catabolic process"/>
    <property type="evidence" value="ECO:0007669"/>
    <property type="project" value="TreeGrafter"/>
</dbReference>
<dbReference type="CDD" id="cd19497">
    <property type="entry name" value="RecA-like_ClpX"/>
    <property type="match status" value="1"/>
</dbReference>
<dbReference type="SUPFAM" id="SSF52540">
    <property type="entry name" value="P-loop containing nucleoside triphosphate hydrolases"/>
    <property type="match status" value="1"/>
</dbReference>
<keyword evidence="5 6" id="KW-0143">Chaperone</keyword>
<keyword evidence="10" id="KW-1185">Reference proteome</keyword>
<dbReference type="SMART" id="SM00994">
    <property type="entry name" value="zf-C4_ClpX"/>
    <property type="match status" value="1"/>
</dbReference>
<dbReference type="NCBIfam" id="TIGR00382">
    <property type="entry name" value="clpX"/>
    <property type="match status" value="1"/>
</dbReference>
<dbReference type="InterPro" id="IPR003959">
    <property type="entry name" value="ATPase_AAA_core"/>
</dbReference>
<feature type="domain" description="ClpX-type ZB" evidence="8">
    <location>
        <begin position="1"/>
        <end position="54"/>
    </location>
</feature>
<dbReference type="SMART" id="SM01086">
    <property type="entry name" value="ClpB_D2-small"/>
    <property type="match status" value="1"/>
</dbReference>
<reference evidence="9 10" key="1">
    <citation type="submission" date="2020-01" db="EMBL/GenBank/DDBJ databases">
        <title>Paenibacillus soybeanensis sp. nov. isolated from the nodules of soybean (Glycine max(L.) Merr).</title>
        <authorList>
            <person name="Wang H."/>
        </authorList>
    </citation>
    <scope>NUCLEOTIDE SEQUENCE [LARGE SCALE GENOMIC DNA]</scope>
    <source>
        <strain evidence="9 10">DSM 23054</strain>
    </source>
</reference>
<protein>
    <recommendedName>
        <fullName evidence="6">ATP-dependent Clp protease ATP-binding subunit ClpX</fullName>
    </recommendedName>
</protein>
<dbReference type="GO" id="GO:0008233">
    <property type="term" value="F:peptidase activity"/>
    <property type="evidence" value="ECO:0007669"/>
    <property type="project" value="UniProtKB-KW"/>
</dbReference>
<dbReference type="InterPro" id="IPR019489">
    <property type="entry name" value="Clp_ATPase_C"/>
</dbReference>
<dbReference type="Pfam" id="PF06689">
    <property type="entry name" value="zf-C4_ClpX"/>
    <property type="match status" value="1"/>
</dbReference>
<keyword evidence="1 6" id="KW-0479">Metal-binding</keyword>
<keyword evidence="3 6" id="KW-0862">Zinc</keyword>
<evidence type="ECO:0000256" key="3">
    <source>
        <dbReference type="ARBA" id="ARBA00022833"/>
    </source>
</evidence>
<keyword evidence="2 6" id="KW-0547">Nucleotide-binding</keyword>
<accession>A0A7X5BWZ9</accession>
<evidence type="ECO:0000256" key="7">
    <source>
        <dbReference type="PROSITE-ProRule" id="PRU01250"/>
    </source>
</evidence>
<dbReference type="FunFam" id="3.40.50.300:FF:000005">
    <property type="entry name" value="ATP-dependent Clp protease ATP-binding subunit ClpX"/>
    <property type="match status" value="1"/>
</dbReference>
<name>A0A7X5BWZ9_9BACL</name>
<comment type="caution">
    <text evidence="9">The sequence shown here is derived from an EMBL/GenBank/DDBJ whole genome shotgun (WGS) entry which is preliminary data.</text>
</comment>
<dbReference type="Proteomes" id="UP000558113">
    <property type="component" value="Unassembled WGS sequence"/>
</dbReference>
<evidence type="ECO:0000313" key="10">
    <source>
        <dbReference type="Proteomes" id="UP000558113"/>
    </source>
</evidence>
<dbReference type="InterPro" id="IPR050052">
    <property type="entry name" value="ATP-dep_Clp_protease_ClpX"/>
</dbReference>
<dbReference type="Pfam" id="PF10431">
    <property type="entry name" value="ClpB_D2-small"/>
    <property type="match status" value="1"/>
</dbReference>
<dbReference type="InterPro" id="IPR027417">
    <property type="entry name" value="P-loop_NTPase"/>
</dbReference>
<proteinExistence type="inferred from homology"/>
<feature type="binding site" evidence="6 7">
    <location>
        <position position="16"/>
    </location>
    <ligand>
        <name>Zn(2+)</name>
        <dbReference type="ChEBI" id="CHEBI:29105"/>
    </ligand>
</feature>
<dbReference type="GO" id="GO:0009376">
    <property type="term" value="C:HslUV protease complex"/>
    <property type="evidence" value="ECO:0007669"/>
    <property type="project" value="TreeGrafter"/>
</dbReference>
<dbReference type="GO" id="GO:0051301">
    <property type="term" value="P:cell division"/>
    <property type="evidence" value="ECO:0007669"/>
    <property type="project" value="TreeGrafter"/>
</dbReference>
<evidence type="ECO:0000256" key="4">
    <source>
        <dbReference type="ARBA" id="ARBA00022840"/>
    </source>
</evidence>
<dbReference type="GO" id="GO:0051082">
    <property type="term" value="F:unfolded protein binding"/>
    <property type="evidence" value="ECO:0007669"/>
    <property type="project" value="UniProtKB-UniRule"/>
</dbReference>
<evidence type="ECO:0000256" key="6">
    <source>
        <dbReference type="HAMAP-Rule" id="MF_00175"/>
    </source>
</evidence>
<feature type="binding site" evidence="6 7">
    <location>
        <position position="13"/>
    </location>
    <ligand>
        <name>Zn(2+)</name>
        <dbReference type="ChEBI" id="CHEBI:29105"/>
    </ligand>
</feature>
<dbReference type="InterPro" id="IPR004487">
    <property type="entry name" value="Clp_protease_ATP-bd_su_ClpX"/>
</dbReference>
<feature type="binding site" evidence="6 7">
    <location>
        <position position="35"/>
    </location>
    <ligand>
        <name>Zn(2+)</name>
        <dbReference type="ChEBI" id="CHEBI:29105"/>
    </ligand>
</feature>
<sequence>MFKFNDEKGQLKCSFCGKSQDQVRKLVAGPGVYICDECIELCTEIVEEELGHEEELDLKDIPKPRDIRNILDQYVIGQEQAKKSLSVAVYNHYKRVNSQSKLEDVELQKSNILLVGPTGSGKTLLAQTMAKILNVPFAIADATSLTEAGYVGEDVENILLKLIQAADYDVEKAERGIIYIDEIDKVARKSENPSITRDVSGEGVQQALLKILEGTVASVPPQGGRKHPHQEFIQIDTTNILFICGGAFDGLEQLIKRRIGKKVIGFNTAGDGQKDLKAGEYLSMVLPEDLLKFGLIPEFVGRLPVISTLEPLDESALVRILSEPKNALVKQYQKLLEMDNVKLEFEMAALEAIAKEAIKRNTGARGLRAIIEGLMLDVMYEVPSRDDVSSCLITEKVVQDRIMPELVSKKGKKKEESA</sequence>
<organism evidence="9 10">
    <name type="scientific">Paenibacillus sacheonensis</name>
    <dbReference type="NCBI Taxonomy" id="742054"/>
    <lineage>
        <taxon>Bacteria</taxon>
        <taxon>Bacillati</taxon>
        <taxon>Bacillota</taxon>
        <taxon>Bacilli</taxon>
        <taxon>Bacillales</taxon>
        <taxon>Paenibacillaceae</taxon>
        <taxon>Paenibacillus</taxon>
    </lineage>
</organism>
<dbReference type="PANTHER" id="PTHR48102">
    <property type="entry name" value="ATP-DEPENDENT CLP PROTEASE ATP-BINDING SUBUNIT CLPX-LIKE, MITOCHONDRIAL-RELATED"/>
    <property type="match status" value="1"/>
</dbReference>
<dbReference type="GO" id="GO:0008270">
    <property type="term" value="F:zinc ion binding"/>
    <property type="evidence" value="ECO:0007669"/>
    <property type="project" value="UniProtKB-UniRule"/>
</dbReference>
<dbReference type="FunFam" id="1.10.8.60:FF:000002">
    <property type="entry name" value="ATP-dependent Clp protease ATP-binding subunit ClpX"/>
    <property type="match status" value="1"/>
</dbReference>
<feature type="binding site" evidence="6">
    <location>
        <begin position="117"/>
        <end position="124"/>
    </location>
    <ligand>
        <name>ATP</name>
        <dbReference type="ChEBI" id="CHEBI:30616"/>
    </ligand>
</feature>
<dbReference type="Gene3D" id="6.20.220.10">
    <property type="entry name" value="ClpX chaperone, C4-type zinc finger domain"/>
    <property type="match status" value="1"/>
</dbReference>
<comment type="function">
    <text evidence="6">ATP-dependent specificity component of the Clp protease. It directs the protease to specific substrates. Can perform chaperone functions in the absence of ClpP.</text>
</comment>
<dbReference type="PANTHER" id="PTHR48102:SF7">
    <property type="entry name" value="ATP-DEPENDENT CLP PROTEASE ATP-BINDING SUBUNIT CLPX-LIKE, MITOCHONDRIAL"/>
    <property type="match status" value="1"/>
</dbReference>
<dbReference type="InterPro" id="IPR059188">
    <property type="entry name" value="Znf_CLPX-like"/>
</dbReference>
<dbReference type="GO" id="GO:0140662">
    <property type="term" value="F:ATP-dependent protein folding chaperone"/>
    <property type="evidence" value="ECO:0007669"/>
    <property type="project" value="InterPro"/>
</dbReference>
<dbReference type="GO" id="GO:0046983">
    <property type="term" value="F:protein dimerization activity"/>
    <property type="evidence" value="ECO:0007669"/>
    <property type="project" value="UniProtKB-UniRule"/>
</dbReference>
<keyword evidence="9" id="KW-0645">Protease</keyword>
<feature type="binding site" evidence="6 7">
    <location>
        <position position="38"/>
    </location>
    <ligand>
        <name>Zn(2+)</name>
        <dbReference type="ChEBI" id="CHEBI:29105"/>
    </ligand>
</feature>
<dbReference type="InterPro" id="IPR038366">
    <property type="entry name" value="Znf_CppX_C4_sf"/>
</dbReference>
<dbReference type="HAMAP" id="MF_00175">
    <property type="entry name" value="ClpX"/>
    <property type="match status" value="1"/>
</dbReference>
<dbReference type="PROSITE" id="PS51902">
    <property type="entry name" value="CLPX_ZB"/>
    <property type="match status" value="1"/>
</dbReference>
<evidence type="ECO:0000313" key="9">
    <source>
        <dbReference type="EMBL" id="NBC67846.1"/>
    </source>
</evidence>
<gene>
    <name evidence="6 9" type="primary">clpX</name>
    <name evidence="9" type="ORF">GT003_02435</name>
</gene>
<comment type="subunit">
    <text evidence="6">Component of the ClpX-ClpP complex. Forms a hexameric ring that, in the presence of ATP, binds to fourteen ClpP subunits assembled into a disk-like structure with a central cavity, resembling the structure of eukaryotic proteasomes.</text>
</comment>
<dbReference type="GO" id="GO:0005524">
    <property type="term" value="F:ATP binding"/>
    <property type="evidence" value="ECO:0007669"/>
    <property type="project" value="UniProtKB-UniRule"/>
</dbReference>
<dbReference type="GO" id="GO:0016887">
    <property type="term" value="F:ATP hydrolysis activity"/>
    <property type="evidence" value="ECO:0007669"/>
    <property type="project" value="InterPro"/>
</dbReference>
<dbReference type="InterPro" id="IPR003593">
    <property type="entry name" value="AAA+_ATPase"/>
</dbReference>
<dbReference type="AlphaFoldDB" id="A0A7X5BWZ9"/>
<dbReference type="EMBL" id="JAAAMU010000001">
    <property type="protein sequence ID" value="NBC67846.1"/>
    <property type="molecule type" value="Genomic_DNA"/>
</dbReference>
<dbReference type="Pfam" id="PF07724">
    <property type="entry name" value="AAA_2"/>
    <property type="match status" value="1"/>
</dbReference>
<dbReference type="SMART" id="SM00382">
    <property type="entry name" value="AAA"/>
    <property type="match status" value="1"/>
</dbReference>